<proteinExistence type="predicted"/>
<dbReference type="Proteomes" id="UP000682266">
    <property type="component" value="Unassembled WGS sequence"/>
</dbReference>
<organism evidence="1 2">
    <name type="scientific">Burkholderia ambifaria</name>
    <dbReference type="NCBI Taxonomy" id="152480"/>
    <lineage>
        <taxon>Bacteria</taxon>
        <taxon>Pseudomonadati</taxon>
        <taxon>Pseudomonadota</taxon>
        <taxon>Betaproteobacteria</taxon>
        <taxon>Burkholderiales</taxon>
        <taxon>Burkholderiaceae</taxon>
        <taxon>Burkholderia</taxon>
        <taxon>Burkholderia cepacia complex</taxon>
    </lineage>
</organism>
<dbReference type="AlphaFoldDB" id="A0AA41E4B4"/>
<comment type="caution">
    <text evidence="1">The sequence shown here is derived from an EMBL/GenBank/DDBJ whole genome shotgun (WGS) entry which is preliminary data.</text>
</comment>
<dbReference type="EMBL" id="JAGSVG010000003">
    <property type="protein sequence ID" value="MBR8128207.1"/>
    <property type="molecule type" value="Genomic_DNA"/>
</dbReference>
<dbReference type="GO" id="GO:0006355">
    <property type="term" value="P:regulation of DNA-templated transcription"/>
    <property type="evidence" value="ECO:0007669"/>
    <property type="project" value="InterPro"/>
</dbReference>
<dbReference type="SUPFAM" id="SSF47598">
    <property type="entry name" value="Ribbon-helix-helix"/>
    <property type="match status" value="1"/>
</dbReference>
<dbReference type="RefSeq" id="WP_012372664.1">
    <property type="nucleotide sequence ID" value="NZ_CADEQZ010000003.1"/>
</dbReference>
<protein>
    <submittedName>
        <fullName evidence="1">Uncharacterized protein</fullName>
    </submittedName>
</protein>
<dbReference type="Gene3D" id="1.10.1220.10">
    <property type="entry name" value="Met repressor-like"/>
    <property type="match status" value="1"/>
</dbReference>
<reference evidence="1" key="1">
    <citation type="submission" date="2021-04" db="EMBL/GenBank/DDBJ databases">
        <title>A collection of bacterial strains from the Burkholderia cepacia Research Laboratory and Repository.</title>
        <authorList>
            <person name="Lipuma J."/>
            <person name="Spilker T."/>
        </authorList>
    </citation>
    <scope>NUCLEOTIDE SEQUENCE</scope>
    <source>
        <strain evidence="1">AU36012</strain>
    </source>
</reference>
<name>A0AA41E4B4_9BURK</name>
<dbReference type="InterPro" id="IPR010985">
    <property type="entry name" value="Ribbon_hlx_hlx"/>
</dbReference>
<evidence type="ECO:0000313" key="1">
    <source>
        <dbReference type="EMBL" id="MBR8128207.1"/>
    </source>
</evidence>
<sequence length="88" mass="9833">MNKFQLNPRYAADESAPSKPIDLIAGATFVQSQAAKSRPEKPIRLNLDIAPAVHRLLKLYALENGMSVSEVVRSLIDGLVRPEHQQRR</sequence>
<gene>
    <name evidence="1" type="ORF">KDW93_04265</name>
</gene>
<accession>A0AA41E4B4</accession>
<evidence type="ECO:0000313" key="2">
    <source>
        <dbReference type="Proteomes" id="UP000682266"/>
    </source>
</evidence>
<dbReference type="InterPro" id="IPR013321">
    <property type="entry name" value="Arc_rbn_hlx_hlx"/>
</dbReference>